<feature type="region of interest" description="Disordered" evidence="1">
    <location>
        <begin position="99"/>
        <end position="233"/>
    </location>
</feature>
<evidence type="ECO:0000256" key="1">
    <source>
        <dbReference type="SAM" id="MobiDB-lite"/>
    </source>
</evidence>
<sequence length="233" mass="26098">MGFLSAFSAAADSAAKYFSESLVCRVLSNVEEKRAAVKQEAHKEQQSEDTAVTSFQSRSVRELLILPRRRCFLSLATFVEVHGSFFQLSEKRAGVKQEACKEQQSEEKRAGVKQEAHKEQESEEKPRKAEHEEAKRMEQASKRATEERQWPERKLKETGAEKEMVEKSKEPCEGQSLRPTGSKTSKAPKAKSKAKGRAHAKVAEKGGQVVTSSKSSREEVQPQSPIQRLPSPQ</sequence>
<evidence type="ECO:0000313" key="3">
    <source>
        <dbReference type="Proteomes" id="UP000604046"/>
    </source>
</evidence>
<name>A0A812JKE6_9DINO</name>
<evidence type="ECO:0000313" key="2">
    <source>
        <dbReference type="EMBL" id="CAE7205524.1"/>
    </source>
</evidence>
<protein>
    <submittedName>
        <fullName evidence="2">Uncharacterized protein</fullName>
    </submittedName>
</protein>
<reference evidence="2" key="1">
    <citation type="submission" date="2021-02" db="EMBL/GenBank/DDBJ databases">
        <authorList>
            <person name="Dougan E. K."/>
            <person name="Rhodes N."/>
            <person name="Thang M."/>
            <person name="Chan C."/>
        </authorList>
    </citation>
    <scope>NUCLEOTIDE SEQUENCE</scope>
</reference>
<feature type="compositionally biased region" description="Basic residues" evidence="1">
    <location>
        <begin position="186"/>
        <end position="200"/>
    </location>
</feature>
<accession>A0A812JKE6</accession>
<dbReference type="Proteomes" id="UP000604046">
    <property type="component" value="Unassembled WGS sequence"/>
</dbReference>
<gene>
    <name evidence="2" type="ORF">SNAT2548_LOCUS6482</name>
</gene>
<organism evidence="2 3">
    <name type="scientific">Symbiodinium natans</name>
    <dbReference type="NCBI Taxonomy" id="878477"/>
    <lineage>
        <taxon>Eukaryota</taxon>
        <taxon>Sar</taxon>
        <taxon>Alveolata</taxon>
        <taxon>Dinophyceae</taxon>
        <taxon>Suessiales</taxon>
        <taxon>Symbiodiniaceae</taxon>
        <taxon>Symbiodinium</taxon>
    </lineage>
</organism>
<dbReference type="AlphaFoldDB" id="A0A812JKE6"/>
<feature type="compositionally biased region" description="Basic and acidic residues" evidence="1">
    <location>
        <begin position="99"/>
        <end position="172"/>
    </location>
</feature>
<proteinExistence type="predicted"/>
<dbReference type="EMBL" id="CAJNDS010000433">
    <property type="protein sequence ID" value="CAE7205524.1"/>
    <property type="molecule type" value="Genomic_DNA"/>
</dbReference>
<keyword evidence="3" id="KW-1185">Reference proteome</keyword>
<comment type="caution">
    <text evidence="2">The sequence shown here is derived from an EMBL/GenBank/DDBJ whole genome shotgun (WGS) entry which is preliminary data.</text>
</comment>